<dbReference type="InterPro" id="IPR019734">
    <property type="entry name" value="TPR_rpt"/>
</dbReference>
<keyword evidence="1" id="KW-0808">Transferase</keyword>
<dbReference type="Pfam" id="PF13181">
    <property type="entry name" value="TPR_8"/>
    <property type="match status" value="1"/>
</dbReference>
<dbReference type="Gene3D" id="1.25.40.10">
    <property type="entry name" value="Tetratricopeptide repeat domain"/>
    <property type="match status" value="1"/>
</dbReference>
<dbReference type="GO" id="GO:0008476">
    <property type="term" value="F:protein-tyrosine sulfotransferase activity"/>
    <property type="evidence" value="ECO:0007669"/>
    <property type="project" value="InterPro"/>
</dbReference>
<evidence type="ECO:0000259" key="2">
    <source>
        <dbReference type="Pfam" id="PF23914"/>
    </source>
</evidence>
<dbReference type="Pfam" id="PF23914">
    <property type="entry name" value="TPR_CcmH_CycH"/>
    <property type="match status" value="1"/>
</dbReference>
<organism evidence="3 4">
    <name type="scientific">SAR86 cluster bacterium BACL1 MAG-120920-bin57</name>
    <dbReference type="NCBI Taxonomy" id="1655571"/>
    <lineage>
        <taxon>Bacteria</taxon>
        <taxon>Pseudomonadati</taxon>
        <taxon>Pseudomonadota</taxon>
        <taxon>Gammaproteobacteria</taxon>
        <taxon>SAR86 cluster</taxon>
    </lineage>
</organism>
<evidence type="ECO:0000256" key="1">
    <source>
        <dbReference type="ARBA" id="ARBA00022679"/>
    </source>
</evidence>
<dbReference type="Gene3D" id="3.40.50.300">
    <property type="entry name" value="P-loop containing nucleotide triphosphate hydrolases"/>
    <property type="match status" value="1"/>
</dbReference>
<dbReference type="SUPFAM" id="SSF48452">
    <property type="entry name" value="TPR-like"/>
    <property type="match status" value="1"/>
</dbReference>
<feature type="non-terminal residue" evidence="3">
    <location>
        <position position="454"/>
    </location>
</feature>
<proteinExistence type="predicted"/>
<dbReference type="InterPro" id="IPR026634">
    <property type="entry name" value="TPST-like"/>
</dbReference>
<dbReference type="EMBL" id="LIAV01000194">
    <property type="protein sequence ID" value="KRO39786.1"/>
    <property type="molecule type" value="Genomic_DNA"/>
</dbReference>
<reference evidence="4" key="1">
    <citation type="submission" date="2015-10" db="EMBL/GenBank/DDBJ databases">
        <title>Metagenome-Assembled Genomes uncover a global brackish microbiome.</title>
        <authorList>
            <person name="Hugerth L.W."/>
            <person name="Larsson J."/>
            <person name="Alneberg J."/>
            <person name="Lindh M.V."/>
            <person name="Legrand C."/>
            <person name="Pinhassi J."/>
            <person name="Andersson A."/>
        </authorList>
    </citation>
    <scope>NUCLEOTIDE SEQUENCE [LARGE SCALE GENOMIC DNA]</scope>
</reference>
<evidence type="ECO:0000313" key="4">
    <source>
        <dbReference type="Proteomes" id="UP000050874"/>
    </source>
</evidence>
<protein>
    <recommendedName>
        <fullName evidence="2">Cytochrome c-type biogenesis protein H TPR domain-containing protein</fullName>
    </recommendedName>
</protein>
<evidence type="ECO:0000313" key="3">
    <source>
        <dbReference type="EMBL" id="KRO39786.1"/>
    </source>
</evidence>
<dbReference type="PANTHER" id="PTHR12788:SF10">
    <property type="entry name" value="PROTEIN-TYROSINE SULFOTRANSFERASE"/>
    <property type="match status" value="1"/>
</dbReference>
<gene>
    <name evidence="3" type="ORF">ABR63_06925</name>
</gene>
<dbReference type="Proteomes" id="UP000050874">
    <property type="component" value="Unassembled WGS sequence"/>
</dbReference>
<dbReference type="PANTHER" id="PTHR12788">
    <property type="entry name" value="PROTEIN-TYROSINE SULFOTRANSFERASE 2"/>
    <property type="match status" value="1"/>
</dbReference>
<feature type="domain" description="Cytochrome c-type biogenesis protein H TPR" evidence="2">
    <location>
        <begin position="4"/>
        <end position="146"/>
    </location>
</feature>
<dbReference type="SUPFAM" id="SSF52540">
    <property type="entry name" value="P-loop containing nucleoside triphosphate hydrolases"/>
    <property type="match status" value="1"/>
</dbReference>
<name>A0A0R2PWM7_9GAMM</name>
<comment type="caution">
    <text evidence="3">The sequence shown here is derived from an EMBL/GenBank/DDBJ whole genome shotgun (WGS) entry which is preliminary data.</text>
</comment>
<dbReference type="InterPro" id="IPR056413">
    <property type="entry name" value="TPR_CcmH_CycH"/>
</dbReference>
<dbReference type="InterPro" id="IPR011990">
    <property type="entry name" value="TPR-like_helical_dom_sf"/>
</dbReference>
<dbReference type="AlphaFoldDB" id="A0A0R2PWM7"/>
<sequence>MKITHNLNQIPSKLYEATELIAKNKLKKAEPLLRECLKDNPLDVNAMKLLADIGIKFRAYRDAGNLLARALDLAPDFHLARLSYANLLYKRQLPFESLKQIDKLLEVEPNNVQYLTLKAVNKALANDHNSALEIFEIITTKYPNNNLVHLHYGHTLRAVGRLDEAINSYKLAIENQASFGEAYWSLANLKTYKFTDDDIYNIQQLLNKPDCSIDDYYHLLFALGKAQEDKKNFKLAMAAYVKGNSVKSKQVPWKSEDFKKECDDIINFFTIDLFNKFDGVGDKNTDVIFILGLPRSGSTLVEQILASHSLVEGTTELQNIIALSRKIGDKKSTNDISKYPKIIETFDKAQFKQMGESYLENTLDQRVTDKPYFIDKMPNNFSHIGLIHLILPNAKIIDARRNPMDCCYSCYKQLFGSGQGFSYSFNRIGNYYLDYLRLMSHWDQTLPKKIYRVT</sequence>
<dbReference type="Pfam" id="PF13469">
    <property type="entry name" value="Sulfotransfer_3"/>
    <property type="match status" value="1"/>
</dbReference>
<dbReference type="InterPro" id="IPR027417">
    <property type="entry name" value="P-loop_NTPase"/>
</dbReference>
<accession>A0A0R2PWM7</accession>